<feature type="domain" description="Carbamoyltransferase" evidence="3">
    <location>
        <begin position="91"/>
        <end position="426"/>
    </location>
</feature>
<proteinExistence type="inferred from homology"/>
<dbReference type="InterPro" id="IPR003696">
    <property type="entry name" value="Carbtransf_dom"/>
</dbReference>
<gene>
    <name evidence="5" type="ORF">BV133_1630</name>
</gene>
<dbReference type="InterPro" id="IPR038152">
    <property type="entry name" value="Carbam_trans_C_sf"/>
</dbReference>
<dbReference type="InterPro" id="IPR043129">
    <property type="entry name" value="ATPase_NBD"/>
</dbReference>
<dbReference type="GO" id="GO:0016740">
    <property type="term" value="F:transferase activity"/>
    <property type="evidence" value="ECO:0007669"/>
    <property type="project" value="UniProtKB-KW"/>
</dbReference>
<dbReference type="InterPro" id="IPR031730">
    <property type="entry name" value="Carbam_trans_C"/>
</dbReference>
<name>A0A182D225_BLAVI</name>
<dbReference type="SUPFAM" id="SSF53067">
    <property type="entry name" value="Actin-like ATPase domain"/>
    <property type="match status" value="1"/>
</dbReference>
<dbReference type="AlphaFoldDB" id="A0A182D225"/>
<dbReference type="PANTHER" id="PTHR34847">
    <property type="entry name" value="NODULATION PROTEIN U"/>
    <property type="match status" value="1"/>
</dbReference>
<evidence type="ECO:0000259" key="3">
    <source>
        <dbReference type="Pfam" id="PF02543"/>
    </source>
</evidence>
<dbReference type="EMBL" id="AP014854">
    <property type="protein sequence ID" value="BAR99223.1"/>
    <property type="molecule type" value="Genomic_DNA"/>
</dbReference>
<dbReference type="Pfam" id="PF02543">
    <property type="entry name" value="Carbam_trans_N"/>
    <property type="match status" value="1"/>
</dbReference>
<protein>
    <submittedName>
        <fullName evidence="5">Probable carbamoyl transferase</fullName>
    </submittedName>
</protein>
<dbReference type="CDD" id="cd24100">
    <property type="entry name" value="ASKHA_NBD_MJ1051-like_N"/>
    <property type="match status" value="1"/>
</dbReference>
<dbReference type="PANTHER" id="PTHR34847:SF1">
    <property type="entry name" value="NODULATION PROTEIN U"/>
    <property type="match status" value="1"/>
</dbReference>
<feature type="compositionally biased region" description="Low complexity" evidence="2">
    <location>
        <begin position="62"/>
        <end position="82"/>
    </location>
</feature>
<organism evidence="5">
    <name type="scientific">Blastochloris viridis</name>
    <name type="common">Rhodopseudomonas viridis</name>
    <dbReference type="NCBI Taxonomy" id="1079"/>
    <lineage>
        <taxon>Bacteria</taxon>
        <taxon>Pseudomonadati</taxon>
        <taxon>Pseudomonadota</taxon>
        <taxon>Alphaproteobacteria</taxon>
        <taxon>Hyphomicrobiales</taxon>
        <taxon>Blastochloridaceae</taxon>
        <taxon>Blastochloris</taxon>
    </lineage>
</organism>
<evidence type="ECO:0000256" key="2">
    <source>
        <dbReference type="SAM" id="MobiDB-lite"/>
    </source>
</evidence>
<feature type="domain" description="Carbamoyltransferase C-terminal" evidence="4">
    <location>
        <begin position="482"/>
        <end position="649"/>
    </location>
</feature>
<evidence type="ECO:0000259" key="4">
    <source>
        <dbReference type="Pfam" id="PF16861"/>
    </source>
</evidence>
<dbReference type="Gene3D" id="3.30.420.40">
    <property type="match status" value="2"/>
</dbReference>
<comment type="similarity">
    <text evidence="1">Belongs to the NodU/CmcH family.</text>
</comment>
<feature type="region of interest" description="Disordered" evidence="2">
    <location>
        <begin position="54"/>
        <end position="82"/>
    </location>
</feature>
<dbReference type="Pfam" id="PF16861">
    <property type="entry name" value="Carbam_trans_C"/>
    <property type="match status" value="1"/>
</dbReference>
<evidence type="ECO:0000256" key="1">
    <source>
        <dbReference type="ARBA" id="ARBA00006129"/>
    </source>
</evidence>
<reference evidence="5" key="1">
    <citation type="journal article" date="2015" name="Genome Announc.">
        <title>Complete Genome Sequence of the Bacteriochlorophyll b-Producing Photosynthetic Bacterium Blastochloris viridis.</title>
        <authorList>
            <person name="Tsukatani Y."/>
            <person name="Hirose Y."/>
            <person name="Harada J."/>
            <person name="Misawa N."/>
            <person name="Mori K."/>
            <person name="Inoue K."/>
            <person name="Tamiaki H."/>
        </authorList>
    </citation>
    <scope>NUCLEOTIDE SEQUENCE [LARGE SCALE GENOMIC DNA]</scope>
    <source>
        <strain evidence="5">DSM 133</strain>
    </source>
</reference>
<keyword evidence="5" id="KW-0808">Transferase</keyword>
<evidence type="ECO:0000313" key="5">
    <source>
        <dbReference type="EMBL" id="BAR99223.1"/>
    </source>
</evidence>
<dbReference type="PATRIC" id="fig|1079.8.peg.1675"/>
<dbReference type="InterPro" id="IPR051338">
    <property type="entry name" value="NodU/CmcH_Carbamoyltrnsfr"/>
</dbReference>
<sequence length="656" mass="72354">MAHVGKQDINKGVANRSYTETLSASAEFGANGACSASADVQTRFRQWTMPAATVKARDRGTAPAAVENAAATADPPRSGSSSRIRRGIMIILGIHTNHDASAALFDNYRMVSAVALERLTRIKSDGYRYPAEAVEECLAIAGLRREDVDVIALPRSEFAPKYFKRQAWWSRAKADGEGRVDLFRQMALHLGAAPDTIFDVKLWLDDHGFSPSTRVHFYNHHNAHALGALFHTDWSDALIYTADGYGDRVNASARQFKDGKLTALWGDDRDGLKLLGYEGARSSIGQLYLEVTAALGFKPLRHEGKVLGLAAWGKPVFAPELRANYTVDALGRTHGKMRLKDLRRRLQEMVKSAPREDVAASVQSVLEDVVLEAVGNILQRHPAKALGLAGGVFANVKLNQRLAERFPFDELFVYPAMSDAGIAAGGVLEFLLQRDGLPAWLGRRYRFGALYYGRDFDADAEDAFRAAGAYAEYVGDPAAEAARRIAEGAIVGTFLGPMEYGPRALGARSIMARAIDRSINDTLNKRLDRTEFMPFAPVVRIERYAEVFELPKSLVYPANFMTTTCDVKPAWRDKVPAVTHVDGTARPQLISRGQNRVYWDILDEYEKLTGLPVLINTSFNVHEEPIINAPVECVRALKDRRVDLVVTQGAIWSFAG</sequence>
<accession>A0A182D225</accession>
<dbReference type="Gene3D" id="3.90.870.20">
    <property type="entry name" value="Carbamoyltransferase, C-terminal domain"/>
    <property type="match status" value="1"/>
</dbReference>